<dbReference type="RefSeq" id="WP_204402623.1">
    <property type="nucleotide sequence ID" value="NZ_JAFBEE010000012.1"/>
</dbReference>
<comment type="caution">
    <text evidence="2">The sequence shown here is derived from an EMBL/GenBank/DDBJ whole genome shotgun (WGS) entry which is preliminary data.</text>
</comment>
<dbReference type="InterPro" id="IPR041916">
    <property type="entry name" value="Anti_sigma_zinc_sf"/>
</dbReference>
<protein>
    <recommendedName>
        <fullName evidence="4">Zinc-finger domain-containing protein</fullName>
    </recommendedName>
</protein>
<keyword evidence="1" id="KW-0472">Membrane</keyword>
<dbReference type="EMBL" id="JAFBEE010000012">
    <property type="protein sequence ID" value="MBM7615424.1"/>
    <property type="molecule type" value="Genomic_DNA"/>
</dbReference>
<evidence type="ECO:0000313" key="3">
    <source>
        <dbReference type="Proteomes" id="UP001314796"/>
    </source>
</evidence>
<proteinExistence type="predicted"/>
<name>A0ABS2NR43_9FIRM</name>
<sequence length="207" mass="23537">MDCKTSSALIMSYVDGTITHEEWAHLQNHMKSCSLCQEEFEVFTEMIGLIEEMPLYEPSSDFENKIMDFIDHSLYSSPTKQRVILSPILVCIGIYTTFATLFTQENSHGSLGTLIGNVLKVLQQMNIANNLLQKIILGGYSVFIRYPLRIAQFMLELVSWSPLNFLFSYGFSLAVLLVLLKLIKGTLMGLLKIHGGDMRWKEVDLEK</sequence>
<evidence type="ECO:0000256" key="1">
    <source>
        <dbReference type="SAM" id="Phobius"/>
    </source>
</evidence>
<reference evidence="2 3" key="1">
    <citation type="submission" date="2021-01" db="EMBL/GenBank/DDBJ databases">
        <title>Genomic Encyclopedia of Type Strains, Phase IV (KMG-IV): sequencing the most valuable type-strain genomes for metagenomic binning, comparative biology and taxonomic classification.</title>
        <authorList>
            <person name="Goeker M."/>
        </authorList>
    </citation>
    <scope>NUCLEOTIDE SEQUENCE [LARGE SCALE GENOMIC DNA]</scope>
    <source>
        <strain evidence="2 3">DSM 25890</strain>
    </source>
</reference>
<accession>A0ABS2NR43</accession>
<keyword evidence="1" id="KW-1133">Transmembrane helix</keyword>
<organism evidence="2 3">
    <name type="scientific">Alkaliphilus hydrothermalis</name>
    <dbReference type="NCBI Taxonomy" id="1482730"/>
    <lineage>
        <taxon>Bacteria</taxon>
        <taxon>Bacillati</taxon>
        <taxon>Bacillota</taxon>
        <taxon>Clostridia</taxon>
        <taxon>Peptostreptococcales</taxon>
        <taxon>Natronincolaceae</taxon>
        <taxon>Alkaliphilus</taxon>
    </lineage>
</organism>
<dbReference type="Proteomes" id="UP001314796">
    <property type="component" value="Unassembled WGS sequence"/>
</dbReference>
<gene>
    <name evidence="2" type="ORF">JOC73_001994</name>
</gene>
<evidence type="ECO:0000313" key="2">
    <source>
        <dbReference type="EMBL" id="MBM7615424.1"/>
    </source>
</evidence>
<feature type="transmembrane region" description="Helical" evidence="1">
    <location>
        <begin position="83"/>
        <end position="102"/>
    </location>
</feature>
<keyword evidence="1" id="KW-0812">Transmembrane</keyword>
<evidence type="ECO:0008006" key="4">
    <source>
        <dbReference type="Google" id="ProtNLM"/>
    </source>
</evidence>
<keyword evidence="3" id="KW-1185">Reference proteome</keyword>
<dbReference type="Gene3D" id="1.10.10.1320">
    <property type="entry name" value="Anti-sigma factor, zinc-finger domain"/>
    <property type="match status" value="1"/>
</dbReference>
<feature type="transmembrane region" description="Helical" evidence="1">
    <location>
        <begin position="163"/>
        <end position="183"/>
    </location>
</feature>